<gene>
    <name evidence="3" type="ordered locus">Mpet_2095</name>
</gene>
<dbReference type="InterPro" id="IPR050682">
    <property type="entry name" value="ModA/WtpA"/>
</dbReference>
<dbReference type="Pfam" id="PF13531">
    <property type="entry name" value="SBP_bac_11"/>
    <property type="match status" value="1"/>
</dbReference>
<reference evidence="3 4" key="1">
    <citation type="journal article" date="2010" name="Stand. Genomic Sci.">
        <title>Complete genome sequence of Methanoplanus petrolearius type strain (SEBR 4847).</title>
        <authorList>
            <person name="Brambilla E."/>
            <person name="Djao O.D."/>
            <person name="Daligault H."/>
            <person name="Lapidus A."/>
            <person name="Lucas S."/>
            <person name="Hammon N."/>
            <person name="Nolan M."/>
            <person name="Tice H."/>
            <person name="Cheng J.F."/>
            <person name="Han C."/>
            <person name="Tapia R."/>
            <person name="Goodwin L."/>
            <person name="Pitluck S."/>
            <person name="Liolios K."/>
            <person name="Ivanova N."/>
            <person name="Mavromatis K."/>
            <person name="Mikhailova N."/>
            <person name="Pati A."/>
            <person name="Chen A."/>
            <person name="Palaniappan K."/>
            <person name="Land M."/>
            <person name="Hauser L."/>
            <person name="Chang Y.J."/>
            <person name="Jeffries C.D."/>
            <person name="Rohde M."/>
            <person name="Spring S."/>
            <person name="Sikorski J."/>
            <person name="Goker M."/>
            <person name="Woyke T."/>
            <person name="Bristow J."/>
            <person name="Eisen J.A."/>
            <person name="Markowitz V."/>
            <person name="Hugenholtz P."/>
            <person name="Kyrpides N.C."/>
            <person name="Klenk H.P."/>
        </authorList>
    </citation>
    <scope>NUCLEOTIDE SEQUENCE [LARGE SCALE GENOMIC DNA]</scope>
    <source>
        <strain evidence="4">DSM 11571 / OCM 486 / SEBR 4847</strain>
    </source>
</reference>
<name>E1RJV9_METP4</name>
<dbReference type="HOGENOM" id="CLU_065520_0_0_2"/>
<dbReference type="EMBL" id="CP002117">
    <property type="protein sequence ID" value="ADN36843.1"/>
    <property type="molecule type" value="Genomic_DNA"/>
</dbReference>
<proteinExistence type="predicted"/>
<sequence length="302" mass="32235" precursor="true">MVIMMDSNGKLKILLPLLLIVSAILFAGCTGTSDSQATATPTATAVATASETTATTTTTEPVTLTVFTAASLTGAFTDIADYYNAQSNGITVENVFDGSQALRTQIEQGAEPDVFVSANTKHMNALVDEGYMDNDTVQLFLENSMAVIVPVDNPANITTLADLANDGVKIVIGTADVPFGSYTRQVLEKMNASDEYGPEYVDAVYANVVSEETAVSTVVPKLTLGEADAAFVYKSDILQEYKDQLITMEIPEEFNVVAKYPLGILAGSENKDAAQDFIEFVRGTEGSAILEDYGFDPIPEDQ</sequence>
<dbReference type="Proteomes" id="UP000006565">
    <property type="component" value="Chromosome"/>
</dbReference>
<organism evidence="3 4">
    <name type="scientific">Methanolacinia petrolearia (strain DSM 11571 / OCM 486 / SEBR 4847)</name>
    <name type="common">Methanoplanus petrolearius</name>
    <dbReference type="NCBI Taxonomy" id="679926"/>
    <lineage>
        <taxon>Archaea</taxon>
        <taxon>Methanobacteriati</taxon>
        <taxon>Methanobacteriota</taxon>
        <taxon>Stenosarchaea group</taxon>
        <taxon>Methanomicrobia</taxon>
        <taxon>Methanomicrobiales</taxon>
        <taxon>Methanomicrobiaceae</taxon>
        <taxon>Methanolacinia</taxon>
    </lineage>
</organism>
<keyword evidence="1" id="KW-0479">Metal-binding</keyword>
<dbReference type="PANTHER" id="PTHR30632">
    <property type="entry name" value="MOLYBDATE-BINDING PERIPLASMIC PROTEIN"/>
    <property type="match status" value="1"/>
</dbReference>
<keyword evidence="4" id="KW-1185">Reference proteome</keyword>
<dbReference type="GO" id="GO:0015689">
    <property type="term" value="P:molybdate ion transport"/>
    <property type="evidence" value="ECO:0007669"/>
    <property type="project" value="InterPro"/>
</dbReference>
<dbReference type="KEGG" id="mpi:Mpet_2095"/>
<keyword evidence="2" id="KW-0732">Signal</keyword>
<protein>
    <submittedName>
        <fullName evidence="3">Molybdenum ABC transporter, periplasmic molybdate-binding protein</fullName>
    </submittedName>
</protein>
<evidence type="ECO:0000313" key="4">
    <source>
        <dbReference type="Proteomes" id="UP000006565"/>
    </source>
</evidence>
<dbReference type="NCBIfam" id="TIGR01256">
    <property type="entry name" value="modA"/>
    <property type="match status" value="1"/>
</dbReference>
<dbReference type="GO" id="GO:0046872">
    <property type="term" value="F:metal ion binding"/>
    <property type="evidence" value="ECO:0007669"/>
    <property type="project" value="UniProtKB-KW"/>
</dbReference>
<evidence type="ECO:0000256" key="2">
    <source>
        <dbReference type="ARBA" id="ARBA00022729"/>
    </source>
</evidence>
<dbReference type="Gene3D" id="3.40.190.10">
    <property type="entry name" value="Periplasmic binding protein-like II"/>
    <property type="match status" value="2"/>
</dbReference>
<dbReference type="PIRSF" id="PIRSF004846">
    <property type="entry name" value="ModA"/>
    <property type="match status" value="1"/>
</dbReference>
<dbReference type="STRING" id="679926.Mpet_2095"/>
<dbReference type="eggNOG" id="arCOG00219">
    <property type="taxonomic scope" value="Archaea"/>
</dbReference>
<dbReference type="CDD" id="cd13538">
    <property type="entry name" value="PBP2_ModA_like_1"/>
    <property type="match status" value="1"/>
</dbReference>
<evidence type="ECO:0000256" key="1">
    <source>
        <dbReference type="ARBA" id="ARBA00022723"/>
    </source>
</evidence>
<accession>E1RJV9</accession>
<dbReference type="SUPFAM" id="SSF53850">
    <property type="entry name" value="Periplasmic binding protein-like II"/>
    <property type="match status" value="1"/>
</dbReference>
<dbReference type="AlphaFoldDB" id="E1RJV9"/>
<dbReference type="PANTHER" id="PTHR30632:SF0">
    <property type="entry name" value="SULFATE-BINDING PROTEIN"/>
    <property type="match status" value="1"/>
</dbReference>
<evidence type="ECO:0000313" key="3">
    <source>
        <dbReference type="EMBL" id="ADN36843.1"/>
    </source>
</evidence>
<dbReference type="InterPro" id="IPR005950">
    <property type="entry name" value="ModA"/>
</dbReference>
<dbReference type="GO" id="GO:0030973">
    <property type="term" value="F:molybdate ion binding"/>
    <property type="evidence" value="ECO:0007669"/>
    <property type="project" value="TreeGrafter"/>
</dbReference>